<keyword evidence="5" id="KW-0256">Endoplasmic reticulum</keyword>
<evidence type="ECO:0000256" key="15">
    <source>
        <dbReference type="SAM" id="Phobius"/>
    </source>
</evidence>
<evidence type="ECO:0000256" key="3">
    <source>
        <dbReference type="ARBA" id="ARBA00022741"/>
    </source>
</evidence>
<dbReference type="InterPro" id="IPR018391">
    <property type="entry name" value="PQQ_b-propeller_rpt"/>
</dbReference>
<keyword evidence="15" id="KW-0472">Membrane</keyword>
<evidence type="ECO:0000256" key="9">
    <source>
        <dbReference type="ARBA" id="ARBA00023180"/>
    </source>
</evidence>
<keyword evidence="7" id="KW-0810">Translation regulation</keyword>
<sequence>MSLKSLVSYHIPFLFYCIFILTISAESIPSHSARGILIANTVDGSFIGLDIENGKELWKIDGPALVSQSLSDLQLMTKTKSYNIVPSLEGQLFLMERRLTDDLELSQEASLKALPLNIDSLFSSNFMLTEESILTGGRDHSTFAFNPNDGKIRYNCTRDGCTNSNIEKSLSDGNVNTNDPTIIAYRVNNIVRAINAPTGVEKWNMSVHKYDLCLLTDGIPTPMNAVQKPLPLCNVPLDSPPVRSNFMDESYFSIDEPDWDFGLDKRMITARTKDKHAEELWSFNFTSRISKAWIYRRDLQNLRSLPLFTYDRAAVLLIEKFDEFQEKSSAVRRFEVLKEKGLNLFNRKKTHSSTDGQKNKCVSRDRLIYLGSLNGQLYVQVEDGIDLPSPDMINLSKSLSLPANGVLDQHNEPGASSLIGYYRASYSKASKMPTLIQPLLSDDSVEDTIERVTALGFPNNADNFKPLLGFDSDISAEETKTQHSTSEESNYNNGLPERIFNSANDLVMLLLRASEIAVNHSPNDSEASRSLGFSLSTHFMQMALVAAILYFTAQWIMNMKINYDTQLRNNSFYEKTCYLESVVVQPNSSSGSSNETAVCPSCSTSNTSSSSPPPNQSVSGPFYQSSFISPFETDFKFIRRLGRGGFGQVFEVENRLDGCRYAIKRIKMNDADDDKNVFLREVKALATLDHPGIVRYHRAWKEYPPAGWQESRDALVLDISDDCTSRSGDSGHDYGNDENRLSSIVSSSNFDSRRSSISLSVEENSVGSDGSISFSSHKHCKPNSDGDDSLIVFENPVGSEKHSSANTNISKYSLNKRSAKVQLNHEVRYTCYLYIQMQLCSPKSLRDWLAVHNAPESRPRVELISMFRQIVDAVAYLHNHALMHRDLKPSNILFDLSNRLKLADFGLVTSMSDEKSSQQDMLPVNCSDRNKHFSYPQMINENYLNTTDNNNNDGHGNCIDRQLRPLEDISTVQQKRTVFARRHTDHVGTDLYMSPEQERSDSYDHKVDIFSLGLIFLELLIIFNTSMERICTLTRAKQQKLPKDFVTFNPVETDFVLKLLDINPFNRPEASAILEIPLIKQSAS</sequence>
<keyword evidence="2" id="KW-0808">Transferase</keyword>
<keyword evidence="10" id="KW-0834">Unfolded protein response</keyword>
<dbReference type="InterPro" id="IPR008271">
    <property type="entry name" value="Ser/Thr_kinase_AS"/>
</dbReference>
<evidence type="ECO:0000313" key="18">
    <source>
        <dbReference type="WBParaSite" id="TREG1_68930.1"/>
    </source>
</evidence>
<comment type="subcellular location">
    <subcellularLocation>
        <location evidence="1">Endoplasmic reticulum membrane</location>
        <topology evidence="1">Single-pass type I membrane protein</topology>
    </subcellularLocation>
</comment>
<reference evidence="18" key="2">
    <citation type="submission" date="2023-11" db="UniProtKB">
        <authorList>
            <consortium name="WormBaseParasite"/>
        </authorList>
    </citation>
    <scope>IDENTIFICATION</scope>
</reference>
<evidence type="ECO:0000256" key="5">
    <source>
        <dbReference type="ARBA" id="ARBA00022824"/>
    </source>
</evidence>
<dbReference type="PROSITE" id="PS50011">
    <property type="entry name" value="PROTEIN_KINASE_DOM"/>
    <property type="match status" value="1"/>
</dbReference>
<dbReference type="InterPro" id="IPR015943">
    <property type="entry name" value="WD40/YVTN_repeat-like_dom_sf"/>
</dbReference>
<feature type="region of interest" description="Disordered" evidence="14">
    <location>
        <begin position="588"/>
        <end position="618"/>
    </location>
</feature>
<evidence type="ECO:0000259" key="16">
    <source>
        <dbReference type="PROSITE" id="PS50011"/>
    </source>
</evidence>
<dbReference type="Proteomes" id="UP000050795">
    <property type="component" value="Unassembled WGS sequence"/>
</dbReference>
<dbReference type="Pfam" id="PF00069">
    <property type="entry name" value="Pkinase"/>
    <property type="match status" value="3"/>
</dbReference>
<dbReference type="PROSITE" id="PS00107">
    <property type="entry name" value="PROTEIN_KINASE_ATP"/>
    <property type="match status" value="1"/>
</dbReference>
<evidence type="ECO:0000256" key="1">
    <source>
        <dbReference type="ARBA" id="ARBA00004115"/>
    </source>
</evidence>
<dbReference type="GO" id="GO:0005524">
    <property type="term" value="F:ATP binding"/>
    <property type="evidence" value="ECO:0007669"/>
    <property type="project" value="UniProtKB-UniRule"/>
</dbReference>
<dbReference type="Gene3D" id="2.130.10.10">
    <property type="entry name" value="YVTN repeat-like/Quinoprotein amine dehydrogenase"/>
    <property type="match status" value="1"/>
</dbReference>
<keyword evidence="15" id="KW-0812">Transmembrane</keyword>
<keyword evidence="3 13" id="KW-0547">Nucleotide-binding</keyword>
<dbReference type="GO" id="GO:0034976">
    <property type="term" value="P:response to endoplasmic reticulum stress"/>
    <property type="evidence" value="ECO:0007669"/>
    <property type="project" value="UniProtKB-ARBA"/>
</dbReference>
<dbReference type="GO" id="GO:0005789">
    <property type="term" value="C:endoplasmic reticulum membrane"/>
    <property type="evidence" value="ECO:0007669"/>
    <property type="project" value="UniProtKB-SubCell"/>
</dbReference>
<dbReference type="InterPro" id="IPR000719">
    <property type="entry name" value="Prot_kinase_dom"/>
</dbReference>
<dbReference type="PANTHER" id="PTHR11042">
    <property type="entry name" value="EUKARYOTIC TRANSLATION INITIATION FACTOR 2-ALPHA KINASE EIF2-ALPHA KINASE -RELATED"/>
    <property type="match status" value="1"/>
</dbReference>
<dbReference type="GO" id="GO:0006986">
    <property type="term" value="P:response to unfolded protein"/>
    <property type="evidence" value="ECO:0007669"/>
    <property type="project" value="UniProtKB-KW"/>
</dbReference>
<reference evidence="17" key="1">
    <citation type="submission" date="2022-06" db="EMBL/GenBank/DDBJ databases">
        <authorList>
            <person name="Berger JAMES D."/>
            <person name="Berger JAMES D."/>
        </authorList>
    </citation>
    <scope>NUCLEOTIDE SEQUENCE [LARGE SCALE GENOMIC DNA]</scope>
</reference>
<evidence type="ECO:0000256" key="6">
    <source>
        <dbReference type="ARBA" id="ARBA00022840"/>
    </source>
</evidence>
<evidence type="ECO:0000256" key="2">
    <source>
        <dbReference type="ARBA" id="ARBA00022679"/>
    </source>
</evidence>
<feature type="transmembrane region" description="Helical" evidence="15">
    <location>
        <begin position="6"/>
        <end position="25"/>
    </location>
</feature>
<feature type="domain" description="Protein kinase" evidence="16">
    <location>
        <begin position="635"/>
        <end position="1079"/>
    </location>
</feature>
<name>A0AA85K081_TRIRE</name>
<protein>
    <recommendedName>
        <fullName evidence="12">PRKR-like endoplasmic reticulum kinase</fullName>
    </recommendedName>
</protein>
<comment type="similarity">
    <text evidence="11">Belongs to the protein kinase superfamily. Ser/Thr protein kinase family. GCN2 subfamily.</text>
</comment>
<organism evidence="17 18">
    <name type="scientific">Trichobilharzia regenti</name>
    <name type="common">Nasal bird schistosome</name>
    <dbReference type="NCBI Taxonomy" id="157069"/>
    <lineage>
        <taxon>Eukaryota</taxon>
        <taxon>Metazoa</taxon>
        <taxon>Spiralia</taxon>
        <taxon>Lophotrochozoa</taxon>
        <taxon>Platyhelminthes</taxon>
        <taxon>Trematoda</taxon>
        <taxon>Digenea</taxon>
        <taxon>Strigeidida</taxon>
        <taxon>Schistosomatoidea</taxon>
        <taxon>Schistosomatidae</taxon>
        <taxon>Trichobilharzia</taxon>
    </lineage>
</organism>
<dbReference type="InterPro" id="IPR050339">
    <property type="entry name" value="CC_SR_Kinase"/>
</dbReference>
<proteinExistence type="inferred from homology"/>
<keyword evidence="9" id="KW-0325">Glycoprotein</keyword>
<evidence type="ECO:0000256" key="4">
    <source>
        <dbReference type="ARBA" id="ARBA00022777"/>
    </source>
</evidence>
<dbReference type="SUPFAM" id="SSF56112">
    <property type="entry name" value="Protein kinase-like (PK-like)"/>
    <property type="match status" value="1"/>
</dbReference>
<dbReference type="InterPro" id="IPR017441">
    <property type="entry name" value="Protein_kinase_ATP_BS"/>
</dbReference>
<evidence type="ECO:0000256" key="10">
    <source>
        <dbReference type="ARBA" id="ARBA00023230"/>
    </source>
</evidence>
<evidence type="ECO:0000313" key="17">
    <source>
        <dbReference type="Proteomes" id="UP000050795"/>
    </source>
</evidence>
<evidence type="ECO:0000256" key="7">
    <source>
        <dbReference type="ARBA" id="ARBA00022845"/>
    </source>
</evidence>
<evidence type="ECO:0000256" key="11">
    <source>
        <dbReference type="ARBA" id="ARBA00037982"/>
    </source>
</evidence>
<evidence type="ECO:0000256" key="13">
    <source>
        <dbReference type="PROSITE-ProRule" id="PRU10141"/>
    </source>
</evidence>
<dbReference type="Gene3D" id="1.10.510.10">
    <property type="entry name" value="Transferase(Phosphotransferase) domain 1"/>
    <property type="match status" value="1"/>
</dbReference>
<dbReference type="SUPFAM" id="SSF50998">
    <property type="entry name" value="Quinoprotein alcohol dehydrogenase-like"/>
    <property type="match status" value="1"/>
</dbReference>
<feature type="binding site" evidence="13">
    <location>
        <position position="664"/>
    </location>
    <ligand>
        <name>ATP</name>
        <dbReference type="ChEBI" id="CHEBI:30616"/>
    </ligand>
</feature>
<keyword evidence="6 13" id="KW-0067">ATP-binding</keyword>
<dbReference type="AlphaFoldDB" id="A0AA85K081"/>
<accession>A0AA85K081</accession>
<dbReference type="SMART" id="SM00564">
    <property type="entry name" value="PQQ"/>
    <property type="match status" value="2"/>
</dbReference>
<dbReference type="GO" id="GO:0004694">
    <property type="term" value="F:eukaryotic translation initiation factor 2alpha kinase activity"/>
    <property type="evidence" value="ECO:0007669"/>
    <property type="project" value="TreeGrafter"/>
</dbReference>
<dbReference type="InterPro" id="IPR011009">
    <property type="entry name" value="Kinase-like_dom_sf"/>
</dbReference>
<dbReference type="SMART" id="SM00220">
    <property type="entry name" value="S_TKc"/>
    <property type="match status" value="1"/>
</dbReference>
<feature type="compositionally biased region" description="Low complexity" evidence="14">
    <location>
        <begin position="598"/>
        <end position="610"/>
    </location>
</feature>
<evidence type="ECO:0000256" key="14">
    <source>
        <dbReference type="SAM" id="MobiDB-lite"/>
    </source>
</evidence>
<evidence type="ECO:0000256" key="8">
    <source>
        <dbReference type="ARBA" id="ARBA00023016"/>
    </source>
</evidence>
<keyword evidence="4" id="KW-0418">Kinase</keyword>
<evidence type="ECO:0000256" key="12">
    <source>
        <dbReference type="ARBA" id="ARBA00041500"/>
    </source>
</evidence>
<keyword evidence="8" id="KW-0346">Stress response</keyword>
<keyword evidence="15" id="KW-1133">Transmembrane helix</keyword>
<dbReference type="Gene3D" id="3.30.200.20">
    <property type="entry name" value="Phosphorylase Kinase, domain 1"/>
    <property type="match status" value="1"/>
</dbReference>
<dbReference type="GO" id="GO:0005634">
    <property type="term" value="C:nucleus"/>
    <property type="evidence" value="ECO:0007669"/>
    <property type="project" value="TreeGrafter"/>
</dbReference>
<dbReference type="PROSITE" id="PS00108">
    <property type="entry name" value="PROTEIN_KINASE_ST"/>
    <property type="match status" value="1"/>
</dbReference>
<dbReference type="PANTHER" id="PTHR11042:SF91">
    <property type="entry name" value="EUKARYOTIC TRANSLATION INITIATION FACTOR 2-ALPHA KINASE"/>
    <property type="match status" value="1"/>
</dbReference>
<dbReference type="InterPro" id="IPR011047">
    <property type="entry name" value="Quinoprotein_ADH-like_sf"/>
</dbReference>
<dbReference type="WBParaSite" id="TREG1_68930.1">
    <property type="protein sequence ID" value="TREG1_68930.1"/>
    <property type="gene ID" value="TREG1_68930"/>
</dbReference>
<keyword evidence="17" id="KW-1185">Reference proteome</keyword>